<dbReference type="STRING" id="690879.TSACC_267"/>
<keyword evidence="2" id="KW-1185">Reference proteome</keyword>
<reference evidence="2" key="1">
    <citation type="journal article" date="2017" name="Genome Announc.">
        <title>Draft Genome Sequence of Terrimicrobium sacchariphilum NM-5T, a Facultative Anaerobic Soil Bacterium of the Class Spartobacteria.</title>
        <authorList>
            <person name="Qiu Y.L."/>
            <person name="Tourlousse D.M."/>
            <person name="Matsuura N."/>
            <person name="Ohashi A."/>
            <person name="Sekiguchi Y."/>
        </authorList>
    </citation>
    <scope>NUCLEOTIDE SEQUENCE [LARGE SCALE GENOMIC DNA]</scope>
    <source>
        <strain evidence="2">NM-5</strain>
    </source>
</reference>
<name>A0A146G2F6_TERSA</name>
<evidence type="ECO:0000313" key="1">
    <source>
        <dbReference type="EMBL" id="GAT31673.1"/>
    </source>
</evidence>
<comment type="caution">
    <text evidence="1">The sequence shown here is derived from an EMBL/GenBank/DDBJ whole genome shotgun (WGS) entry which is preliminary data.</text>
</comment>
<accession>A0A146G2F6</accession>
<gene>
    <name evidence="1" type="ORF">TSACC_267</name>
</gene>
<evidence type="ECO:0000313" key="2">
    <source>
        <dbReference type="Proteomes" id="UP000076023"/>
    </source>
</evidence>
<proteinExistence type="predicted"/>
<protein>
    <submittedName>
        <fullName evidence="1">Uncharacterized protein</fullName>
    </submittedName>
</protein>
<organism evidence="1 2">
    <name type="scientific">Terrimicrobium sacchariphilum</name>
    <dbReference type="NCBI Taxonomy" id="690879"/>
    <lineage>
        <taxon>Bacteria</taxon>
        <taxon>Pseudomonadati</taxon>
        <taxon>Verrucomicrobiota</taxon>
        <taxon>Terrimicrobiia</taxon>
        <taxon>Terrimicrobiales</taxon>
        <taxon>Terrimicrobiaceae</taxon>
        <taxon>Terrimicrobium</taxon>
    </lineage>
</organism>
<dbReference type="AlphaFoldDB" id="A0A146G2F6"/>
<dbReference type="Proteomes" id="UP000076023">
    <property type="component" value="Unassembled WGS sequence"/>
</dbReference>
<dbReference type="EMBL" id="BDCO01000002">
    <property type="protein sequence ID" value="GAT31673.1"/>
    <property type="molecule type" value="Genomic_DNA"/>
</dbReference>
<sequence>MGVAVIHTLKKKKKGLTFNFFSIQEVNYF</sequence>
<dbReference type="InParanoid" id="A0A146G2F6"/>